<proteinExistence type="predicted"/>
<dbReference type="EMBL" id="LR797273">
    <property type="protein sequence ID" value="CAB4198815.1"/>
    <property type="molecule type" value="Genomic_DNA"/>
</dbReference>
<name>A0A6J5S1B0_9CAUD</name>
<gene>
    <name evidence="1" type="ORF">UFOVP1324_42</name>
</gene>
<accession>A0A6J5S1B0</accession>
<organism evidence="1">
    <name type="scientific">uncultured Caudovirales phage</name>
    <dbReference type="NCBI Taxonomy" id="2100421"/>
    <lineage>
        <taxon>Viruses</taxon>
        <taxon>Duplodnaviria</taxon>
        <taxon>Heunggongvirae</taxon>
        <taxon>Uroviricota</taxon>
        <taxon>Caudoviricetes</taxon>
        <taxon>Peduoviridae</taxon>
        <taxon>Maltschvirus</taxon>
        <taxon>Maltschvirus maltsch</taxon>
    </lineage>
</organism>
<evidence type="ECO:0000313" key="1">
    <source>
        <dbReference type="EMBL" id="CAB4198815.1"/>
    </source>
</evidence>
<protein>
    <submittedName>
        <fullName evidence="1">Uncharacterized protein</fullName>
    </submittedName>
</protein>
<reference evidence="1" key="1">
    <citation type="submission" date="2020-05" db="EMBL/GenBank/DDBJ databases">
        <authorList>
            <person name="Chiriac C."/>
            <person name="Salcher M."/>
            <person name="Ghai R."/>
            <person name="Kavagutti S V."/>
        </authorList>
    </citation>
    <scope>NUCLEOTIDE SEQUENCE</scope>
</reference>
<sequence>MTEAANPAVCPHCGGQGAHHPMPDMRPCPEAAGSAWPYRTTRPKAIGVKKPYAVITSGSRYSSPRTKSPATWTVYLIGRESETRIYKAAQKPARWAHDGYKTKKHDVLERFDTEAEAQAFIDAALKVMAEPLEALKIAEERERAASHTAGQARQTLHAAVTNFWSAHLNP</sequence>